<dbReference type="PRINTS" id="PR00454">
    <property type="entry name" value="ETSDOMAIN"/>
</dbReference>
<dbReference type="InterPro" id="IPR000418">
    <property type="entry name" value="Ets_dom"/>
</dbReference>
<dbReference type="OrthoDB" id="5961210at2759"/>
<dbReference type="EMBL" id="UYRR01031584">
    <property type="protein sequence ID" value="VDK51234.1"/>
    <property type="molecule type" value="Genomic_DNA"/>
</dbReference>
<name>A0A3P6S523_ANISI</name>
<proteinExistence type="inferred from homology"/>
<keyword evidence="6" id="KW-1185">Reference proteome</keyword>
<gene>
    <name evidence="5" type="ORF">ASIM_LOCUS14026</name>
</gene>
<dbReference type="GO" id="GO:0043565">
    <property type="term" value="F:sequence-specific DNA binding"/>
    <property type="evidence" value="ECO:0007669"/>
    <property type="project" value="InterPro"/>
</dbReference>
<evidence type="ECO:0000313" key="6">
    <source>
        <dbReference type="Proteomes" id="UP000267096"/>
    </source>
</evidence>
<keyword evidence="3" id="KW-0539">Nucleus</keyword>
<dbReference type="PANTHER" id="PTHR11849:SF133">
    <property type="entry name" value="ETS DOMAIN-CONTAINING PROTEIN"/>
    <property type="match status" value="1"/>
</dbReference>
<organism evidence="5 6">
    <name type="scientific">Anisakis simplex</name>
    <name type="common">Herring worm</name>
    <dbReference type="NCBI Taxonomy" id="6269"/>
    <lineage>
        <taxon>Eukaryota</taxon>
        <taxon>Metazoa</taxon>
        <taxon>Ecdysozoa</taxon>
        <taxon>Nematoda</taxon>
        <taxon>Chromadorea</taxon>
        <taxon>Rhabditida</taxon>
        <taxon>Spirurina</taxon>
        <taxon>Ascaridomorpha</taxon>
        <taxon>Ascaridoidea</taxon>
        <taxon>Anisakidae</taxon>
        <taxon>Anisakis</taxon>
        <taxon>Anisakis simplex complex</taxon>
    </lineage>
</organism>
<evidence type="ECO:0000256" key="1">
    <source>
        <dbReference type="ARBA" id="ARBA00005562"/>
    </source>
</evidence>
<dbReference type="AlphaFoldDB" id="A0A3P6S523"/>
<comment type="subcellular location">
    <subcellularLocation>
        <location evidence="3">Nucleus</location>
    </subcellularLocation>
</comment>
<evidence type="ECO:0000313" key="5">
    <source>
        <dbReference type="EMBL" id="VDK51234.1"/>
    </source>
</evidence>
<evidence type="ECO:0000259" key="4">
    <source>
        <dbReference type="PROSITE" id="PS50061"/>
    </source>
</evidence>
<dbReference type="Proteomes" id="UP000267096">
    <property type="component" value="Unassembled WGS sequence"/>
</dbReference>
<keyword evidence="2 3" id="KW-0238">DNA-binding</keyword>
<sequence>MWGTYKHKPKMNYDKLSRALRYYYSKGIIKKVLFIERFVQILIRKNCSQK</sequence>
<dbReference type="PROSITE" id="PS00346">
    <property type="entry name" value="ETS_DOMAIN_2"/>
    <property type="match status" value="1"/>
</dbReference>
<dbReference type="GO" id="GO:0005634">
    <property type="term" value="C:nucleus"/>
    <property type="evidence" value="ECO:0007669"/>
    <property type="project" value="UniProtKB-SubCell"/>
</dbReference>
<dbReference type="PANTHER" id="PTHR11849">
    <property type="entry name" value="ETS"/>
    <property type="match status" value="1"/>
</dbReference>
<dbReference type="InterPro" id="IPR036390">
    <property type="entry name" value="WH_DNA-bd_sf"/>
</dbReference>
<dbReference type="Pfam" id="PF00178">
    <property type="entry name" value="Ets"/>
    <property type="match status" value="1"/>
</dbReference>
<evidence type="ECO:0000256" key="3">
    <source>
        <dbReference type="RuleBase" id="RU004019"/>
    </source>
</evidence>
<dbReference type="InterPro" id="IPR046328">
    <property type="entry name" value="ETS_fam"/>
</dbReference>
<dbReference type="PROSITE" id="PS50061">
    <property type="entry name" value="ETS_DOMAIN_3"/>
    <property type="match status" value="1"/>
</dbReference>
<evidence type="ECO:0000256" key="2">
    <source>
        <dbReference type="ARBA" id="ARBA00023125"/>
    </source>
</evidence>
<dbReference type="GO" id="GO:0000981">
    <property type="term" value="F:DNA-binding transcription factor activity, RNA polymerase II-specific"/>
    <property type="evidence" value="ECO:0007669"/>
    <property type="project" value="TreeGrafter"/>
</dbReference>
<dbReference type="InterPro" id="IPR036388">
    <property type="entry name" value="WH-like_DNA-bd_sf"/>
</dbReference>
<feature type="domain" description="ETS" evidence="4">
    <location>
        <begin position="1"/>
        <end position="32"/>
    </location>
</feature>
<dbReference type="Gene3D" id="1.10.10.10">
    <property type="entry name" value="Winged helix-like DNA-binding domain superfamily/Winged helix DNA-binding domain"/>
    <property type="match status" value="1"/>
</dbReference>
<comment type="similarity">
    <text evidence="1 3">Belongs to the ETS family.</text>
</comment>
<dbReference type="SUPFAM" id="SSF46785">
    <property type="entry name" value="Winged helix' DNA-binding domain"/>
    <property type="match status" value="1"/>
</dbReference>
<protein>
    <recommendedName>
        <fullName evidence="4">ETS domain-containing protein</fullName>
    </recommendedName>
</protein>
<dbReference type="GO" id="GO:0030154">
    <property type="term" value="P:cell differentiation"/>
    <property type="evidence" value="ECO:0007669"/>
    <property type="project" value="TreeGrafter"/>
</dbReference>
<reference evidence="5 6" key="1">
    <citation type="submission" date="2018-11" db="EMBL/GenBank/DDBJ databases">
        <authorList>
            <consortium name="Pathogen Informatics"/>
        </authorList>
    </citation>
    <scope>NUCLEOTIDE SEQUENCE [LARGE SCALE GENOMIC DNA]</scope>
</reference>
<accession>A0A3P6S523</accession>